<dbReference type="AlphaFoldDB" id="A0A0W8F974"/>
<dbReference type="InterPro" id="IPR029052">
    <property type="entry name" value="Metallo-depent_PP-like"/>
</dbReference>
<keyword evidence="1" id="KW-0540">Nuclease</keyword>
<name>A0A0W8F974_9ZZZZ</name>
<reference evidence="5" key="1">
    <citation type="journal article" date="2015" name="Proc. Natl. Acad. Sci. U.S.A.">
        <title>Networks of energetic and metabolic interactions define dynamics in microbial communities.</title>
        <authorList>
            <person name="Embree M."/>
            <person name="Liu J.K."/>
            <person name="Al-Bassam M.M."/>
            <person name="Zengler K."/>
        </authorList>
    </citation>
    <scope>NUCLEOTIDE SEQUENCE</scope>
</reference>
<organism evidence="5">
    <name type="scientific">hydrocarbon metagenome</name>
    <dbReference type="NCBI Taxonomy" id="938273"/>
    <lineage>
        <taxon>unclassified sequences</taxon>
        <taxon>metagenomes</taxon>
        <taxon>ecological metagenomes</taxon>
    </lineage>
</organism>
<protein>
    <submittedName>
        <fullName evidence="5">Dna double-strand break repair protein mre11</fullName>
    </submittedName>
</protein>
<dbReference type="InterPro" id="IPR050535">
    <property type="entry name" value="DNA_Repair-Maintenance_Comp"/>
</dbReference>
<dbReference type="SUPFAM" id="SSF56300">
    <property type="entry name" value="Metallo-dependent phosphatases"/>
    <property type="match status" value="1"/>
</dbReference>
<evidence type="ECO:0000256" key="2">
    <source>
        <dbReference type="ARBA" id="ARBA00022801"/>
    </source>
</evidence>
<gene>
    <name evidence="5" type="ORF">ASZ90_012958</name>
</gene>
<proteinExistence type="predicted"/>
<evidence type="ECO:0000313" key="5">
    <source>
        <dbReference type="EMBL" id="KUG17358.1"/>
    </source>
</evidence>
<dbReference type="InterPro" id="IPR041796">
    <property type="entry name" value="Mre11_N"/>
</dbReference>
<evidence type="ECO:0000259" key="4">
    <source>
        <dbReference type="Pfam" id="PF00149"/>
    </source>
</evidence>
<dbReference type="Gene3D" id="3.60.21.10">
    <property type="match status" value="1"/>
</dbReference>
<sequence>MKIIHLADSHLGFSSYSRLDEHGQNRIEEMVYSGFEKAIEQIIRAHPDAVVHAGDVFHHVRPKIKPLFIFQRGLQRLVEAAIPVIIISGNHDAPKSFNQTSPFRLFEGLRDVHIAQRYSYERFEVGDHCFHCIPFCLEPQDYLTEFGEIKRSGRDVLVMHGMVESLKNQKMRSVGEHELNDSLLKSDFDYIALGHYHGQAQVAANAYYSGSVEYFNFGEARDVKGMLLVDLETGKASNVPVKPNYMIDHPPIDCSGMRSDEIAEIIMDMCHEDEISDRMVRINLKNVNRVAYRSIDQGKLNRLGGAAIYFKIRLDFCDEEDRIERPVDRRMLHVDFAGFLGERRSANLIPETIKDEVVSYGTVVMKMAVLARQKETTDAS</sequence>
<dbReference type="GO" id="GO:0004527">
    <property type="term" value="F:exonuclease activity"/>
    <property type="evidence" value="ECO:0007669"/>
    <property type="project" value="UniProtKB-KW"/>
</dbReference>
<keyword evidence="3" id="KW-0269">Exonuclease</keyword>
<evidence type="ECO:0000256" key="1">
    <source>
        <dbReference type="ARBA" id="ARBA00022722"/>
    </source>
</evidence>
<dbReference type="PANTHER" id="PTHR30337:SF0">
    <property type="entry name" value="NUCLEASE SBCCD SUBUNIT D"/>
    <property type="match status" value="1"/>
</dbReference>
<feature type="domain" description="Calcineurin-like phosphoesterase" evidence="4">
    <location>
        <begin position="1"/>
        <end position="198"/>
    </location>
</feature>
<dbReference type="Pfam" id="PF00149">
    <property type="entry name" value="Metallophos"/>
    <property type="match status" value="1"/>
</dbReference>
<dbReference type="InterPro" id="IPR004843">
    <property type="entry name" value="Calcineurin-like_PHP"/>
</dbReference>
<comment type="caution">
    <text evidence="5">The sequence shown here is derived from an EMBL/GenBank/DDBJ whole genome shotgun (WGS) entry which is preliminary data.</text>
</comment>
<accession>A0A0W8F974</accession>
<dbReference type="EMBL" id="LNQE01001447">
    <property type="protein sequence ID" value="KUG17358.1"/>
    <property type="molecule type" value="Genomic_DNA"/>
</dbReference>
<dbReference type="CDD" id="cd00840">
    <property type="entry name" value="MPP_Mre11_N"/>
    <property type="match status" value="1"/>
</dbReference>
<keyword evidence="2" id="KW-0378">Hydrolase</keyword>
<evidence type="ECO:0000256" key="3">
    <source>
        <dbReference type="ARBA" id="ARBA00022839"/>
    </source>
</evidence>
<dbReference type="PANTHER" id="PTHR30337">
    <property type="entry name" value="COMPONENT OF ATP-DEPENDENT DSDNA EXONUCLEASE"/>
    <property type="match status" value="1"/>
</dbReference>